<keyword evidence="3" id="KW-1185">Reference proteome</keyword>
<keyword evidence="1" id="KW-0812">Transmembrane</keyword>
<organism evidence="2 3">
    <name type="scientific">Chloebia gouldiae</name>
    <name type="common">Gouldian finch</name>
    <name type="synonym">Erythrura gouldiae</name>
    <dbReference type="NCBI Taxonomy" id="44316"/>
    <lineage>
        <taxon>Eukaryota</taxon>
        <taxon>Metazoa</taxon>
        <taxon>Chordata</taxon>
        <taxon>Craniata</taxon>
        <taxon>Vertebrata</taxon>
        <taxon>Euteleostomi</taxon>
        <taxon>Archelosauria</taxon>
        <taxon>Archosauria</taxon>
        <taxon>Dinosauria</taxon>
        <taxon>Saurischia</taxon>
        <taxon>Theropoda</taxon>
        <taxon>Coelurosauria</taxon>
        <taxon>Aves</taxon>
        <taxon>Neognathae</taxon>
        <taxon>Neoaves</taxon>
        <taxon>Telluraves</taxon>
        <taxon>Australaves</taxon>
        <taxon>Passeriformes</taxon>
        <taxon>Passeroidea</taxon>
        <taxon>Passeridae</taxon>
        <taxon>Chloebia</taxon>
    </lineage>
</organism>
<protein>
    <submittedName>
        <fullName evidence="2">Uncharacterized protein</fullName>
    </submittedName>
</protein>
<sequence length="66" mass="7517">MEREKRTVQRKMVSAMCMSMYVSATVWELLAILAPRLFTLEKESKSDGLFTEACPEMGNNASLEKK</sequence>
<evidence type="ECO:0000256" key="1">
    <source>
        <dbReference type="SAM" id="Phobius"/>
    </source>
</evidence>
<proteinExistence type="predicted"/>
<gene>
    <name evidence="2" type="ORF">DV515_00014674</name>
</gene>
<evidence type="ECO:0000313" key="2">
    <source>
        <dbReference type="EMBL" id="RLV89864.1"/>
    </source>
</evidence>
<dbReference type="EMBL" id="QUSF01000136">
    <property type="protein sequence ID" value="RLV89864.1"/>
    <property type="molecule type" value="Genomic_DNA"/>
</dbReference>
<keyword evidence="1" id="KW-0472">Membrane</keyword>
<name>A0A3L8RXR7_CHLGU</name>
<comment type="caution">
    <text evidence="2">The sequence shown here is derived from an EMBL/GenBank/DDBJ whole genome shotgun (WGS) entry which is preliminary data.</text>
</comment>
<keyword evidence="1" id="KW-1133">Transmembrane helix</keyword>
<dbReference type="AlphaFoldDB" id="A0A3L8RXR7"/>
<accession>A0A3L8RXR7</accession>
<dbReference type="Proteomes" id="UP000276834">
    <property type="component" value="Unassembled WGS sequence"/>
</dbReference>
<evidence type="ECO:0000313" key="3">
    <source>
        <dbReference type="Proteomes" id="UP000276834"/>
    </source>
</evidence>
<reference evidence="2 3" key="1">
    <citation type="journal article" date="2018" name="Proc. R. Soc. B">
        <title>A non-coding region near Follistatin controls head colour polymorphism in the Gouldian finch.</title>
        <authorList>
            <person name="Toomey M.B."/>
            <person name="Marques C.I."/>
            <person name="Andrade P."/>
            <person name="Araujo P.M."/>
            <person name="Sabatino S."/>
            <person name="Gazda M.A."/>
            <person name="Afonso S."/>
            <person name="Lopes R.J."/>
            <person name="Corbo J.C."/>
            <person name="Carneiro M."/>
        </authorList>
    </citation>
    <scope>NUCLEOTIDE SEQUENCE [LARGE SCALE GENOMIC DNA]</scope>
    <source>
        <strain evidence="2">Red01</strain>
        <tissue evidence="2">Muscle</tissue>
    </source>
</reference>
<feature type="transmembrane region" description="Helical" evidence="1">
    <location>
        <begin position="12"/>
        <end position="34"/>
    </location>
</feature>